<name>A0ABQ4YKE5_9ASTR</name>
<reference evidence="1" key="2">
    <citation type="submission" date="2022-01" db="EMBL/GenBank/DDBJ databases">
        <authorList>
            <person name="Yamashiro T."/>
            <person name="Shiraishi A."/>
            <person name="Satake H."/>
            <person name="Nakayama K."/>
        </authorList>
    </citation>
    <scope>NUCLEOTIDE SEQUENCE</scope>
</reference>
<comment type="caution">
    <text evidence="1">The sequence shown here is derived from an EMBL/GenBank/DDBJ whole genome shotgun (WGS) entry which is preliminary data.</text>
</comment>
<protein>
    <submittedName>
        <fullName evidence="1">Uncharacterized protein</fullName>
    </submittedName>
</protein>
<reference evidence="1" key="1">
    <citation type="journal article" date="2022" name="Int. J. Mol. Sci.">
        <title>Draft Genome of Tanacetum Coccineum: Genomic Comparison of Closely Related Tanacetum-Family Plants.</title>
        <authorList>
            <person name="Yamashiro T."/>
            <person name="Shiraishi A."/>
            <person name="Nakayama K."/>
            <person name="Satake H."/>
        </authorList>
    </citation>
    <scope>NUCLEOTIDE SEQUENCE</scope>
</reference>
<dbReference type="EMBL" id="BQNB010010443">
    <property type="protein sequence ID" value="GJS77382.1"/>
    <property type="molecule type" value="Genomic_DNA"/>
</dbReference>
<evidence type="ECO:0000313" key="2">
    <source>
        <dbReference type="Proteomes" id="UP001151760"/>
    </source>
</evidence>
<proteinExistence type="predicted"/>
<dbReference type="Proteomes" id="UP001151760">
    <property type="component" value="Unassembled WGS sequence"/>
</dbReference>
<evidence type="ECO:0000313" key="1">
    <source>
        <dbReference type="EMBL" id="GJS77382.1"/>
    </source>
</evidence>
<gene>
    <name evidence="1" type="ORF">Tco_0727263</name>
</gene>
<accession>A0ABQ4YKE5</accession>
<keyword evidence="2" id="KW-1185">Reference proteome</keyword>
<organism evidence="1 2">
    <name type="scientific">Tanacetum coccineum</name>
    <dbReference type="NCBI Taxonomy" id="301880"/>
    <lineage>
        <taxon>Eukaryota</taxon>
        <taxon>Viridiplantae</taxon>
        <taxon>Streptophyta</taxon>
        <taxon>Embryophyta</taxon>
        <taxon>Tracheophyta</taxon>
        <taxon>Spermatophyta</taxon>
        <taxon>Magnoliopsida</taxon>
        <taxon>eudicotyledons</taxon>
        <taxon>Gunneridae</taxon>
        <taxon>Pentapetalae</taxon>
        <taxon>asterids</taxon>
        <taxon>campanulids</taxon>
        <taxon>Asterales</taxon>
        <taxon>Asteraceae</taxon>
        <taxon>Asteroideae</taxon>
        <taxon>Anthemideae</taxon>
        <taxon>Anthemidinae</taxon>
        <taxon>Tanacetum</taxon>
    </lineage>
</organism>
<sequence length="111" mass="12614">MAALDVSASADSPEKSFGDTIEIRVDVIHPVPVTSAVFPALTVVMRLAEHREAIQAETERITLRTRVRSLEVVETWLHGIVRDEREARVRIKLQLGLVQEELESLRRLRFS</sequence>